<name>A0A7R9Q417_9ACAR</name>
<dbReference type="InterPro" id="IPR000868">
    <property type="entry name" value="Isochorismatase-like_dom"/>
</dbReference>
<evidence type="ECO:0000313" key="4">
    <source>
        <dbReference type="Proteomes" id="UP000759131"/>
    </source>
</evidence>
<dbReference type="AlphaFoldDB" id="A0A7R9Q417"/>
<dbReference type="PANTHER" id="PTHR14119">
    <property type="entry name" value="HYDROLASE"/>
    <property type="match status" value="1"/>
</dbReference>
<dbReference type="InterPro" id="IPR036380">
    <property type="entry name" value="Isochorismatase-like_sf"/>
</dbReference>
<dbReference type="InterPro" id="IPR050993">
    <property type="entry name" value="Isochorismatase_domain"/>
</dbReference>
<protein>
    <recommendedName>
        <fullName evidence="2">Isochorismatase-like domain-containing protein</fullName>
    </recommendedName>
</protein>
<comment type="similarity">
    <text evidence="1">Belongs to the isochorismatase family.</text>
</comment>
<dbReference type="Pfam" id="PF00857">
    <property type="entry name" value="Isochorismatase"/>
    <property type="match status" value="1"/>
</dbReference>
<feature type="domain" description="Isochorismatase-like" evidence="2">
    <location>
        <begin position="16"/>
        <end position="63"/>
    </location>
</feature>
<evidence type="ECO:0000256" key="1">
    <source>
        <dbReference type="ARBA" id="ARBA00006336"/>
    </source>
</evidence>
<dbReference type="OrthoDB" id="269496at2759"/>
<evidence type="ECO:0000313" key="3">
    <source>
        <dbReference type="EMBL" id="CAD7630631.1"/>
    </source>
</evidence>
<dbReference type="SUPFAM" id="SSF52499">
    <property type="entry name" value="Isochorismatase-like hydrolases"/>
    <property type="match status" value="1"/>
</dbReference>
<evidence type="ECO:0000259" key="2">
    <source>
        <dbReference type="Pfam" id="PF00857"/>
    </source>
</evidence>
<dbReference type="Gene3D" id="3.40.50.850">
    <property type="entry name" value="Isochorismatase-like"/>
    <property type="match status" value="1"/>
</dbReference>
<organism evidence="3">
    <name type="scientific">Medioppia subpectinata</name>
    <dbReference type="NCBI Taxonomy" id="1979941"/>
    <lineage>
        <taxon>Eukaryota</taxon>
        <taxon>Metazoa</taxon>
        <taxon>Ecdysozoa</taxon>
        <taxon>Arthropoda</taxon>
        <taxon>Chelicerata</taxon>
        <taxon>Arachnida</taxon>
        <taxon>Acari</taxon>
        <taxon>Acariformes</taxon>
        <taxon>Sarcoptiformes</taxon>
        <taxon>Oribatida</taxon>
        <taxon>Brachypylina</taxon>
        <taxon>Oppioidea</taxon>
        <taxon>Oppiidae</taxon>
        <taxon>Medioppia</taxon>
    </lineage>
</organism>
<dbReference type="EMBL" id="CAJPIZ010008342">
    <property type="protein sequence ID" value="CAG2111061.1"/>
    <property type="molecule type" value="Genomic_DNA"/>
</dbReference>
<accession>A0A7R9Q417</accession>
<reference evidence="3" key="1">
    <citation type="submission" date="2020-11" db="EMBL/GenBank/DDBJ databases">
        <authorList>
            <person name="Tran Van P."/>
        </authorList>
    </citation>
    <scope>NUCLEOTIDE SEQUENCE</scope>
</reference>
<proteinExistence type="inferred from homology"/>
<sequence>MSGCGARVGQLVSRQSALFLCDIQEKFRTTIQYFPAIVDVSNRVLKAANILNMPVIVTEQYPKGLYSYLIGLNLVHN</sequence>
<gene>
    <name evidence="3" type="ORF">OSB1V03_LOCUS11043</name>
</gene>
<keyword evidence="4" id="KW-1185">Reference proteome</keyword>
<dbReference type="EMBL" id="OC862917">
    <property type="protein sequence ID" value="CAD7630631.1"/>
    <property type="molecule type" value="Genomic_DNA"/>
</dbReference>
<dbReference type="Proteomes" id="UP000759131">
    <property type="component" value="Unassembled WGS sequence"/>
</dbReference>
<dbReference type="PANTHER" id="PTHR14119:SF3">
    <property type="entry name" value="ISOCHORISMATASE DOMAIN-CONTAINING PROTEIN 2"/>
    <property type="match status" value="1"/>
</dbReference>